<reference evidence="2" key="1">
    <citation type="journal article" date="2014" name="Int. J. Syst. Evol. Microbiol.">
        <title>Complete genome sequence of Corynebacterium casei LMG S-19264T (=DSM 44701T), isolated from a smear-ripened cheese.</title>
        <authorList>
            <consortium name="US DOE Joint Genome Institute (JGI-PGF)"/>
            <person name="Walter F."/>
            <person name="Albersmeier A."/>
            <person name="Kalinowski J."/>
            <person name="Ruckert C."/>
        </authorList>
    </citation>
    <scope>NUCLEOTIDE SEQUENCE</scope>
    <source>
        <strain evidence="2">VKM Ac-1401</strain>
    </source>
</reference>
<dbReference type="InterPro" id="IPR009732">
    <property type="entry name" value="DUF1304"/>
</dbReference>
<evidence type="ECO:0000313" key="3">
    <source>
        <dbReference type="Proteomes" id="UP001142372"/>
    </source>
</evidence>
<sequence>MAIIGSILIAAAALVHLFFFAMESVMWSSPTVWRRFGVASQDDADIVRPMAYNQGFYNLFLAGGTAVGLVLYWTTLRDVGFGLVFFCATCMVLAALVLLTTGRRYLRAALLQGVLPLVGLVLLALG</sequence>
<feature type="transmembrane region" description="Helical" evidence="1">
    <location>
        <begin position="106"/>
        <end position="125"/>
    </location>
</feature>
<evidence type="ECO:0008006" key="4">
    <source>
        <dbReference type="Google" id="ProtNLM"/>
    </source>
</evidence>
<organism evidence="2 3">
    <name type="scientific">Leifsonia poae</name>
    <dbReference type="NCBI Taxonomy" id="110933"/>
    <lineage>
        <taxon>Bacteria</taxon>
        <taxon>Bacillati</taxon>
        <taxon>Actinomycetota</taxon>
        <taxon>Actinomycetes</taxon>
        <taxon>Micrococcales</taxon>
        <taxon>Microbacteriaceae</taxon>
        <taxon>Leifsonia</taxon>
    </lineage>
</organism>
<proteinExistence type="predicted"/>
<dbReference type="RefSeq" id="WP_271176680.1">
    <property type="nucleotide sequence ID" value="NZ_BAAAJO010000005.1"/>
</dbReference>
<feature type="transmembrane region" description="Helical" evidence="1">
    <location>
        <begin position="79"/>
        <end position="99"/>
    </location>
</feature>
<feature type="transmembrane region" description="Helical" evidence="1">
    <location>
        <begin position="6"/>
        <end position="27"/>
    </location>
</feature>
<keyword evidence="1" id="KW-1133">Transmembrane helix</keyword>
<dbReference type="Proteomes" id="UP001142372">
    <property type="component" value="Unassembled WGS sequence"/>
</dbReference>
<dbReference type="EMBL" id="BSEN01000006">
    <property type="protein sequence ID" value="GLJ76007.1"/>
    <property type="molecule type" value="Genomic_DNA"/>
</dbReference>
<gene>
    <name evidence="2" type="ORF">GCM10017584_15810</name>
</gene>
<keyword evidence="1" id="KW-0472">Membrane</keyword>
<feature type="transmembrane region" description="Helical" evidence="1">
    <location>
        <begin position="56"/>
        <end position="73"/>
    </location>
</feature>
<protein>
    <recommendedName>
        <fullName evidence="4">DUF1304 domain-containing protein</fullName>
    </recommendedName>
</protein>
<dbReference type="AlphaFoldDB" id="A0A9W6LZT2"/>
<reference evidence="2" key="2">
    <citation type="submission" date="2023-01" db="EMBL/GenBank/DDBJ databases">
        <authorList>
            <person name="Sun Q."/>
            <person name="Evtushenko L."/>
        </authorList>
    </citation>
    <scope>NUCLEOTIDE SEQUENCE</scope>
    <source>
        <strain evidence="2">VKM Ac-1401</strain>
    </source>
</reference>
<dbReference type="PANTHER" id="PTHR38446">
    <property type="entry name" value="BLL0914 PROTEIN"/>
    <property type="match status" value="1"/>
</dbReference>
<evidence type="ECO:0000256" key="1">
    <source>
        <dbReference type="SAM" id="Phobius"/>
    </source>
</evidence>
<evidence type="ECO:0000313" key="2">
    <source>
        <dbReference type="EMBL" id="GLJ76007.1"/>
    </source>
</evidence>
<accession>A0A9W6LZT2</accession>
<name>A0A9W6LZT2_9MICO</name>
<keyword evidence="1" id="KW-0812">Transmembrane</keyword>
<keyword evidence="3" id="KW-1185">Reference proteome</keyword>
<comment type="caution">
    <text evidence="2">The sequence shown here is derived from an EMBL/GenBank/DDBJ whole genome shotgun (WGS) entry which is preliminary data.</text>
</comment>
<dbReference type="Pfam" id="PF06993">
    <property type="entry name" value="DUF1304"/>
    <property type="match status" value="1"/>
</dbReference>
<dbReference type="PANTHER" id="PTHR38446:SF1">
    <property type="entry name" value="BLL0914 PROTEIN"/>
    <property type="match status" value="1"/>
</dbReference>